<dbReference type="AlphaFoldDB" id="A0A3E3E634"/>
<evidence type="ECO:0000313" key="1">
    <source>
        <dbReference type="EMBL" id="RGD77275.1"/>
    </source>
</evidence>
<sequence length="64" mass="7249">MKHNLHISVSDKPQRNGMVSCKSISMRERFLRMLFGRKQKIVILVPGDAIDELAITKITEGGRP</sequence>
<gene>
    <name evidence="1" type="ORF">DXC78_03505</name>
</gene>
<accession>A0A3E3E634</accession>
<protein>
    <submittedName>
        <fullName evidence="1">Uncharacterized protein</fullName>
    </submittedName>
</protein>
<dbReference type="EMBL" id="QUSK01000006">
    <property type="protein sequence ID" value="RGD77275.1"/>
    <property type="molecule type" value="Genomic_DNA"/>
</dbReference>
<comment type="caution">
    <text evidence="1">The sequence shown here is derived from an EMBL/GenBank/DDBJ whole genome shotgun (WGS) entry which is preliminary data.</text>
</comment>
<dbReference type="Proteomes" id="UP000260721">
    <property type="component" value="Unassembled WGS sequence"/>
</dbReference>
<name>A0A3E3E634_9FIRM</name>
<evidence type="ECO:0000313" key="2">
    <source>
        <dbReference type="Proteomes" id="UP000260721"/>
    </source>
</evidence>
<organism evidence="1 2">
    <name type="scientific">Faecalicoccus pleomorphus</name>
    <dbReference type="NCBI Taxonomy" id="1323"/>
    <lineage>
        <taxon>Bacteria</taxon>
        <taxon>Bacillati</taxon>
        <taxon>Bacillota</taxon>
        <taxon>Erysipelotrichia</taxon>
        <taxon>Erysipelotrichales</taxon>
        <taxon>Erysipelotrichaceae</taxon>
        <taxon>Faecalicoccus</taxon>
    </lineage>
</organism>
<dbReference type="RefSeq" id="WP_117445747.1">
    <property type="nucleotide sequence ID" value="NZ_QUSK01000006.1"/>
</dbReference>
<reference evidence="1 2" key="1">
    <citation type="submission" date="2018-08" db="EMBL/GenBank/DDBJ databases">
        <title>A genome reference for cultivated species of the human gut microbiota.</title>
        <authorList>
            <person name="Zou Y."/>
            <person name="Xue W."/>
            <person name="Luo G."/>
        </authorList>
    </citation>
    <scope>NUCLEOTIDE SEQUENCE [LARGE SCALE GENOMIC DNA]</scope>
    <source>
        <strain evidence="1 2">TF08-11</strain>
    </source>
</reference>
<proteinExistence type="predicted"/>